<reference evidence="1 2" key="1">
    <citation type="submission" date="2019-02" db="EMBL/GenBank/DDBJ databases">
        <title>Deep-cultivation of Planctomycetes and their phenomic and genomic characterization uncovers novel biology.</title>
        <authorList>
            <person name="Wiegand S."/>
            <person name="Jogler M."/>
            <person name="Boedeker C."/>
            <person name="Pinto D."/>
            <person name="Vollmers J."/>
            <person name="Rivas-Marin E."/>
            <person name="Kohn T."/>
            <person name="Peeters S.H."/>
            <person name="Heuer A."/>
            <person name="Rast P."/>
            <person name="Oberbeckmann S."/>
            <person name="Bunk B."/>
            <person name="Jeske O."/>
            <person name="Meyerdierks A."/>
            <person name="Storesund J.E."/>
            <person name="Kallscheuer N."/>
            <person name="Luecker S."/>
            <person name="Lage O.M."/>
            <person name="Pohl T."/>
            <person name="Merkel B.J."/>
            <person name="Hornburger P."/>
            <person name="Mueller R.-W."/>
            <person name="Bruemmer F."/>
            <person name="Labrenz M."/>
            <person name="Spormann A.M."/>
            <person name="Op Den Camp H."/>
            <person name="Overmann J."/>
            <person name="Amann R."/>
            <person name="Jetten M.S.M."/>
            <person name="Mascher T."/>
            <person name="Medema M.H."/>
            <person name="Devos D.P."/>
            <person name="Kaster A.-K."/>
            <person name="Ovreas L."/>
            <person name="Rohde M."/>
            <person name="Galperin M.Y."/>
            <person name="Jogler C."/>
        </authorList>
    </citation>
    <scope>NUCLEOTIDE SEQUENCE [LARGE SCALE GENOMIC DNA]</scope>
    <source>
        <strain evidence="1 2">Pla144</strain>
    </source>
</reference>
<evidence type="ECO:0000313" key="2">
    <source>
        <dbReference type="Proteomes" id="UP000318437"/>
    </source>
</evidence>
<evidence type="ECO:0000313" key="1">
    <source>
        <dbReference type="EMBL" id="TWU30079.1"/>
    </source>
</evidence>
<gene>
    <name evidence="1" type="ORF">Pla144_08650</name>
</gene>
<organism evidence="1 2">
    <name type="scientific">Bythopirellula polymerisocia</name>
    <dbReference type="NCBI Taxonomy" id="2528003"/>
    <lineage>
        <taxon>Bacteria</taxon>
        <taxon>Pseudomonadati</taxon>
        <taxon>Planctomycetota</taxon>
        <taxon>Planctomycetia</taxon>
        <taxon>Pirellulales</taxon>
        <taxon>Lacipirellulaceae</taxon>
        <taxon>Bythopirellula</taxon>
    </lineage>
</organism>
<dbReference type="AlphaFoldDB" id="A0A5C6D5A4"/>
<dbReference type="Proteomes" id="UP000318437">
    <property type="component" value="Unassembled WGS sequence"/>
</dbReference>
<accession>A0A5C6D5A4</accession>
<comment type="caution">
    <text evidence="1">The sequence shown here is derived from an EMBL/GenBank/DDBJ whole genome shotgun (WGS) entry which is preliminary data.</text>
</comment>
<name>A0A5C6D5A4_9BACT</name>
<dbReference type="EMBL" id="SJPS01000001">
    <property type="protein sequence ID" value="TWU30079.1"/>
    <property type="molecule type" value="Genomic_DNA"/>
</dbReference>
<protein>
    <submittedName>
        <fullName evidence="1">Uncharacterized protein</fullName>
    </submittedName>
</protein>
<sequence>MKRSLANRIYKEIIGLAKATCQNCFGFYRPPLPKPHLGGGVAAKFRGLALCRDFGALL</sequence>
<keyword evidence="2" id="KW-1185">Reference proteome</keyword>
<proteinExistence type="predicted"/>